<dbReference type="RefSeq" id="WP_108737899.1">
    <property type="nucleotide sequence ID" value="NZ_CP020919.1"/>
</dbReference>
<accession>A0A2S1LRL7</accession>
<feature type="domain" description="Nucleoside phosphorylase" evidence="6">
    <location>
        <begin position="6"/>
        <end position="251"/>
    </location>
</feature>
<dbReference type="NCBIfam" id="TIGR01704">
    <property type="entry name" value="MTA_SAH-Nsdase"/>
    <property type="match status" value="1"/>
</dbReference>
<dbReference type="PANTHER" id="PTHR46832:SF1">
    <property type="entry name" value="5'-METHYLTHIOADENOSINE_S-ADENOSYLHOMOCYSTEINE NUCLEOSIDASE"/>
    <property type="match status" value="1"/>
</dbReference>
<dbReference type="InterPro" id="IPR010049">
    <property type="entry name" value="MTA_SAH_Nsdase"/>
</dbReference>
<dbReference type="NCBIfam" id="NF004079">
    <property type="entry name" value="PRK05584.1"/>
    <property type="match status" value="1"/>
</dbReference>
<gene>
    <name evidence="7" type="ORF">FK004_14625</name>
</gene>
<sequence>MVQRIIGIMGAMPEETNGIVALLQNPVATTRGRRTYTSGTINGITVVVVFSRWGKVAAATTVTHLILEFNITELIFTGVAGAILDDLNIGDIVIGNQFIQHDMDARPLMAKYEIPLLGVTHFESPEDCINAGFVAANSAIAEKKLHTEIPEADLAQFAITAPKVIIGVIASGDHFFSDTETKTKLLSELPDVVCVEMEGAAVAQVCYEYAIQYTIIRTISDNAESTSDIDFAAFIATIASKYAALIIQKLIL</sequence>
<dbReference type="Gene3D" id="3.40.50.1580">
    <property type="entry name" value="Nucleoside phosphorylase domain"/>
    <property type="match status" value="1"/>
</dbReference>
<evidence type="ECO:0000259" key="6">
    <source>
        <dbReference type="Pfam" id="PF01048"/>
    </source>
</evidence>
<evidence type="ECO:0000313" key="8">
    <source>
        <dbReference type="Proteomes" id="UP000244677"/>
    </source>
</evidence>
<keyword evidence="4" id="KW-0378">Hydrolase</keyword>
<dbReference type="GO" id="GO:0009164">
    <property type="term" value="P:nucleoside catabolic process"/>
    <property type="evidence" value="ECO:0007669"/>
    <property type="project" value="InterPro"/>
</dbReference>
<dbReference type="Proteomes" id="UP000244677">
    <property type="component" value="Chromosome"/>
</dbReference>
<reference evidence="7 8" key="1">
    <citation type="submission" date="2017-04" db="EMBL/GenBank/DDBJ databases">
        <title>Complete genome sequence of Flavobacterium kingsejong AJ004.</title>
        <authorList>
            <person name="Lee P.C."/>
        </authorList>
    </citation>
    <scope>NUCLEOTIDE SEQUENCE [LARGE SCALE GENOMIC DNA]</scope>
    <source>
        <strain evidence="7 8">AJ004</strain>
    </source>
</reference>
<evidence type="ECO:0000256" key="1">
    <source>
        <dbReference type="ARBA" id="ARBA00004945"/>
    </source>
</evidence>
<dbReference type="GO" id="GO:0008782">
    <property type="term" value="F:adenosylhomocysteine nucleosidase activity"/>
    <property type="evidence" value="ECO:0007669"/>
    <property type="project" value="UniProtKB-EC"/>
</dbReference>
<dbReference type="GO" id="GO:0019509">
    <property type="term" value="P:L-methionine salvage from methylthioadenosine"/>
    <property type="evidence" value="ECO:0007669"/>
    <property type="project" value="UniProtKB-UniPathway"/>
</dbReference>
<comment type="pathway">
    <text evidence="1">Amino-acid biosynthesis; L-methionine biosynthesis via salvage pathway; S-methyl-5-thio-alpha-D-ribose 1-phosphate from S-methyl-5'-thioadenosine (hydrolase route): step 1/2.</text>
</comment>
<dbReference type="SUPFAM" id="SSF53167">
    <property type="entry name" value="Purine and uridine phosphorylases"/>
    <property type="match status" value="1"/>
</dbReference>
<dbReference type="AlphaFoldDB" id="A0A2S1LRL7"/>
<dbReference type="KEGG" id="fki:FK004_14625"/>
<dbReference type="InterPro" id="IPR035994">
    <property type="entry name" value="Nucleoside_phosphorylase_sf"/>
</dbReference>
<dbReference type="PANTHER" id="PTHR46832">
    <property type="entry name" value="5'-METHYLTHIOADENOSINE/S-ADENOSYLHOMOCYSTEINE NUCLEOSIDASE"/>
    <property type="match status" value="1"/>
</dbReference>
<protein>
    <recommendedName>
        <fullName evidence="2">adenosylhomocysteine nucleosidase</fullName>
        <ecNumber evidence="2">3.2.2.9</ecNumber>
    </recommendedName>
</protein>
<dbReference type="GO" id="GO:0008930">
    <property type="term" value="F:methylthioadenosine nucleosidase activity"/>
    <property type="evidence" value="ECO:0007669"/>
    <property type="project" value="InterPro"/>
</dbReference>
<proteinExistence type="predicted"/>
<dbReference type="CDD" id="cd09008">
    <property type="entry name" value="MTAN"/>
    <property type="match status" value="1"/>
</dbReference>
<dbReference type="GO" id="GO:0005829">
    <property type="term" value="C:cytosol"/>
    <property type="evidence" value="ECO:0007669"/>
    <property type="project" value="TreeGrafter"/>
</dbReference>
<dbReference type="InterPro" id="IPR000845">
    <property type="entry name" value="Nucleoside_phosphorylase_d"/>
</dbReference>
<evidence type="ECO:0000313" key="7">
    <source>
        <dbReference type="EMBL" id="AWG26374.1"/>
    </source>
</evidence>
<keyword evidence="8" id="KW-1185">Reference proteome</keyword>
<keyword evidence="3" id="KW-0028">Amino-acid biosynthesis</keyword>
<evidence type="ECO:0000256" key="3">
    <source>
        <dbReference type="ARBA" id="ARBA00022605"/>
    </source>
</evidence>
<evidence type="ECO:0000256" key="5">
    <source>
        <dbReference type="ARBA" id="ARBA00023167"/>
    </source>
</evidence>
<dbReference type="EMBL" id="CP020919">
    <property type="protein sequence ID" value="AWG26374.1"/>
    <property type="molecule type" value="Genomic_DNA"/>
</dbReference>
<dbReference type="EC" id="3.2.2.9" evidence="2"/>
<evidence type="ECO:0000256" key="4">
    <source>
        <dbReference type="ARBA" id="ARBA00022801"/>
    </source>
</evidence>
<organism evidence="7 8">
    <name type="scientific">Flavobacterium kingsejongi</name>
    <dbReference type="NCBI Taxonomy" id="1678728"/>
    <lineage>
        <taxon>Bacteria</taxon>
        <taxon>Pseudomonadati</taxon>
        <taxon>Bacteroidota</taxon>
        <taxon>Flavobacteriia</taxon>
        <taxon>Flavobacteriales</taxon>
        <taxon>Flavobacteriaceae</taxon>
        <taxon>Flavobacterium</taxon>
    </lineage>
</organism>
<dbReference type="UniPathway" id="UPA00904">
    <property type="reaction ID" value="UER00871"/>
</dbReference>
<dbReference type="Pfam" id="PF01048">
    <property type="entry name" value="PNP_UDP_1"/>
    <property type="match status" value="1"/>
</dbReference>
<name>A0A2S1LRL7_9FLAO</name>
<dbReference type="GO" id="GO:0019284">
    <property type="term" value="P:L-methionine salvage from S-adenosylmethionine"/>
    <property type="evidence" value="ECO:0007669"/>
    <property type="project" value="TreeGrafter"/>
</dbReference>
<evidence type="ECO:0000256" key="2">
    <source>
        <dbReference type="ARBA" id="ARBA00011974"/>
    </source>
</evidence>
<dbReference type="OrthoDB" id="9792278at2"/>
<keyword evidence="5" id="KW-0486">Methionine biosynthesis</keyword>